<dbReference type="OrthoDB" id="827963at2"/>
<proteinExistence type="predicted"/>
<dbReference type="Proteomes" id="UP000050421">
    <property type="component" value="Unassembled WGS sequence"/>
</dbReference>
<evidence type="ECO:0000256" key="1">
    <source>
        <dbReference type="SAM" id="SignalP"/>
    </source>
</evidence>
<evidence type="ECO:0000313" key="2">
    <source>
        <dbReference type="EMBL" id="KPQ11163.1"/>
    </source>
</evidence>
<protein>
    <submittedName>
        <fullName evidence="2">Uncharacterized protein</fullName>
    </submittedName>
</protein>
<keyword evidence="1" id="KW-0732">Signal</keyword>
<name>A0A0P8BNH4_9BACT</name>
<organism evidence="2 3">
    <name type="scientific">Algoriphagus marincola HL-49</name>
    <dbReference type="NCBI Taxonomy" id="1305737"/>
    <lineage>
        <taxon>Bacteria</taxon>
        <taxon>Pseudomonadati</taxon>
        <taxon>Bacteroidota</taxon>
        <taxon>Cytophagia</taxon>
        <taxon>Cytophagales</taxon>
        <taxon>Cyclobacteriaceae</taxon>
        <taxon>Algoriphagus</taxon>
    </lineage>
</organism>
<gene>
    <name evidence="2" type="ORF">HLUCCX10_15425</name>
</gene>
<reference evidence="2 3" key="1">
    <citation type="submission" date="2015-09" db="EMBL/GenBank/DDBJ databases">
        <title>Identification and resolution of microdiversity through metagenomic sequencing of parallel consortia.</title>
        <authorList>
            <person name="Nelson W.C."/>
            <person name="Romine M.F."/>
            <person name="Lindemann S.R."/>
        </authorList>
    </citation>
    <scope>NUCLEOTIDE SEQUENCE [LARGE SCALE GENOMIC DNA]</scope>
    <source>
        <strain evidence="2">HL-49</strain>
    </source>
</reference>
<comment type="caution">
    <text evidence="2">The sequence shown here is derived from an EMBL/GenBank/DDBJ whole genome shotgun (WGS) entry which is preliminary data.</text>
</comment>
<accession>A0A0P8BNH4</accession>
<dbReference type="AlphaFoldDB" id="A0A0P8BNH4"/>
<evidence type="ECO:0000313" key="3">
    <source>
        <dbReference type="Proteomes" id="UP000050421"/>
    </source>
</evidence>
<feature type="signal peptide" evidence="1">
    <location>
        <begin position="1"/>
        <end position="20"/>
    </location>
</feature>
<dbReference type="EMBL" id="LJXT01000124">
    <property type="protein sequence ID" value="KPQ11163.1"/>
    <property type="molecule type" value="Genomic_DNA"/>
</dbReference>
<dbReference type="PATRIC" id="fig|1305737.6.peg.53"/>
<feature type="chain" id="PRO_5006148512" evidence="1">
    <location>
        <begin position="21"/>
        <end position="118"/>
    </location>
</feature>
<sequence>MKIIGSLLTLFFSSLGLAFAQEKIDSLTHSRLDTLKNQWKSIPEFKVDSIDTGRILLDSGFVFLPKSLNPERYLDLLPNRKFRVGMPPIYPLPDPQSRMPIKEFDDTVNYTIQIKKID</sequence>